<name>A0ABD0XUR2_9HEMI</name>
<evidence type="ECO:0000313" key="3">
    <source>
        <dbReference type="Proteomes" id="UP001558652"/>
    </source>
</evidence>
<dbReference type="AlphaFoldDB" id="A0ABD0XUR2"/>
<protein>
    <submittedName>
        <fullName evidence="2">Uncharacterized protein</fullName>
    </submittedName>
</protein>
<feature type="compositionally biased region" description="Basic and acidic residues" evidence="1">
    <location>
        <begin position="262"/>
        <end position="272"/>
    </location>
</feature>
<reference evidence="2 3" key="1">
    <citation type="submission" date="2024-07" db="EMBL/GenBank/DDBJ databases">
        <title>Chromosome-level genome assembly of the water stick insect Ranatra chinensis (Heteroptera: Nepidae).</title>
        <authorList>
            <person name="Liu X."/>
        </authorList>
    </citation>
    <scope>NUCLEOTIDE SEQUENCE [LARGE SCALE GENOMIC DNA]</scope>
    <source>
        <strain evidence="2">Cailab_2021Rc</strain>
        <tissue evidence="2">Muscle</tissue>
    </source>
</reference>
<evidence type="ECO:0000313" key="2">
    <source>
        <dbReference type="EMBL" id="KAL1115036.1"/>
    </source>
</evidence>
<comment type="caution">
    <text evidence="2">The sequence shown here is derived from an EMBL/GenBank/DDBJ whole genome shotgun (WGS) entry which is preliminary data.</text>
</comment>
<proteinExistence type="predicted"/>
<dbReference type="Proteomes" id="UP001558652">
    <property type="component" value="Unassembled WGS sequence"/>
</dbReference>
<evidence type="ECO:0000256" key="1">
    <source>
        <dbReference type="SAM" id="MobiDB-lite"/>
    </source>
</evidence>
<dbReference type="EMBL" id="JBFDAA010000020">
    <property type="protein sequence ID" value="KAL1115036.1"/>
    <property type="molecule type" value="Genomic_DNA"/>
</dbReference>
<gene>
    <name evidence="2" type="ORF">AAG570_007067</name>
</gene>
<organism evidence="2 3">
    <name type="scientific">Ranatra chinensis</name>
    <dbReference type="NCBI Taxonomy" id="642074"/>
    <lineage>
        <taxon>Eukaryota</taxon>
        <taxon>Metazoa</taxon>
        <taxon>Ecdysozoa</taxon>
        <taxon>Arthropoda</taxon>
        <taxon>Hexapoda</taxon>
        <taxon>Insecta</taxon>
        <taxon>Pterygota</taxon>
        <taxon>Neoptera</taxon>
        <taxon>Paraneoptera</taxon>
        <taxon>Hemiptera</taxon>
        <taxon>Heteroptera</taxon>
        <taxon>Panheteroptera</taxon>
        <taxon>Nepomorpha</taxon>
        <taxon>Nepidae</taxon>
        <taxon>Ranatrinae</taxon>
        <taxon>Ranatra</taxon>
    </lineage>
</organism>
<keyword evidence="3" id="KW-1185">Reference proteome</keyword>
<feature type="region of interest" description="Disordered" evidence="1">
    <location>
        <begin position="253"/>
        <end position="307"/>
    </location>
</feature>
<sequence length="323" mass="36404">MAKSEIESADTQPRSSRLQYLSLSNIPVTDKLMRAGYPRDVVLWAKPFPSLSSTLFQKRKVHLPSLSLFISYEKGSLPRSQVLRRESQRRGWWRSSHFLQEMKASGKYCTVHFVYNFHRIKFAKMIAKQETMFSRRETTKPLKTFDRRNRLEDDRPGELCDHTGWGKAEAPGRRLGVPALQCECPQATEQLLPLVHSKPGTREHNIGPAYKRESATGCKFMNSYSPTVTKNMQRRTPSIMAHYTTGALGHGPPGSLGATRNGTDHPNTRVLDEGSANGVTQREGGRGFQRPMGSRQRSPPTPIGPTAVQSRLTALTCEQIVYY</sequence>
<accession>A0ABD0XUR2</accession>